<keyword evidence="3" id="KW-1185">Reference proteome</keyword>
<accession>A0ABQ0PPX5</accession>
<proteinExistence type="predicted"/>
<organism evidence="2 3">
    <name type="scientific">Acetobacter malorum DSM 14337</name>
    <dbReference type="NCBI Taxonomy" id="1307910"/>
    <lineage>
        <taxon>Bacteria</taxon>
        <taxon>Pseudomonadati</taxon>
        <taxon>Pseudomonadota</taxon>
        <taxon>Alphaproteobacteria</taxon>
        <taxon>Acetobacterales</taxon>
        <taxon>Acetobacteraceae</taxon>
        <taxon>Acetobacter</taxon>
    </lineage>
</organism>
<sequence length="364" mass="38542">MGTYRNKLLAASLAVCVSVGFSTPAHAWICTYWVNDPVMSSTINGQATATSAKFDVELATSSTIITNIFNRLIAATKVQTAQRSADASRNSVGIQKAMQAYASAVNQQSVAEEMVQAQREFGAESRIASACNATVVLGDVTRAISSVPEQARNWISSDRIPSAPGGAILPRQAVERRLSGHLQRYCSQDEVSAGLCASVGARATADVDANTLFDPTSSQEDVEAYINNLAGDPLDKPTANEAKTPAGVLRLATAMRTEAMRSPALASLAVLRTQQAGGSGAGLSSQSNVTVIQALDEIMQQYGGGPKYQQWDAEVSAADEYGVLRELVKLRALSMKLRSYQTQSMTRIGAMISALLAGEAAEQQ</sequence>
<feature type="chain" id="PRO_5046218839" evidence="1">
    <location>
        <begin position="28"/>
        <end position="364"/>
    </location>
</feature>
<keyword evidence="1" id="KW-0732">Signal</keyword>
<dbReference type="Proteomes" id="UP001065047">
    <property type="component" value="Unassembled WGS sequence"/>
</dbReference>
<name>A0ABQ0PPX5_9PROT</name>
<gene>
    <name evidence="2" type="ORF">AA14337_0772</name>
</gene>
<evidence type="ECO:0000313" key="3">
    <source>
        <dbReference type="Proteomes" id="UP001065047"/>
    </source>
</evidence>
<dbReference type="EMBL" id="BAPF01000006">
    <property type="protein sequence ID" value="GBQ77282.1"/>
    <property type="molecule type" value="Genomic_DNA"/>
</dbReference>
<comment type="caution">
    <text evidence="2">The sequence shown here is derived from an EMBL/GenBank/DDBJ whole genome shotgun (WGS) entry which is preliminary data.</text>
</comment>
<evidence type="ECO:0000313" key="2">
    <source>
        <dbReference type="EMBL" id="GBQ77282.1"/>
    </source>
</evidence>
<feature type="signal peptide" evidence="1">
    <location>
        <begin position="1"/>
        <end position="27"/>
    </location>
</feature>
<protein>
    <submittedName>
        <fullName evidence="2">Uncharacterized protein</fullName>
    </submittedName>
</protein>
<evidence type="ECO:0000256" key="1">
    <source>
        <dbReference type="SAM" id="SignalP"/>
    </source>
</evidence>
<reference evidence="2" key="1">
    <citation type="submission" date="2013-04" db="EMBL/GenBank/DDBJ databases">
        <title>The genome sequencing project of 58 acetic acid bacteria.</title>
        <authorList>
            <person name="Okamoto-Kainuma A."/>
            <person name="Ishikawa M."/>
            <person name="Umino S."/>
            <person name="Koizumi Y."/>
            <person name="Shiwa Y."/>
            <person name="Yoshikawa H."/>
            <person name="Matsutani M."/>
            <person name="Matsushita K."/>
        </authorList>
    </citation>
    <scope>NUCLEOTIDE SEQUENCE</scope>
    <source>
        <strain evidence="2">DSM 14337</strain>
    </source>
</reference>